<evidence type="ECO:0000313" key="2">
    <source>
        <dbReference type="Proteomes" id="UP000035489"/>
    </source>
</evidence>
<reference evidence="1 2" key="1">
    <citation type="submission" date="2015-05" db="EMBL/GenBank/DDBJ databases">
        <title>Draft genome sequence of Microvirga vignae strain BR3299, a novel nitrogen fixing bacteria isolated from Brazil semi-aired region.</title>
        <authorList>
            <person name="Zilli J.E."/>
            <person name="Passos S.R."/>
            <person name="Leite J."/>
            <person name="Baldani J.I."/>
            <person name="Xavier G.R."/>
            <person name="Rumjaneck N.G."/>
            <person name="Simoes-Araujo J.L."/>
        </authorList>
    </citation>
    <scope>NUCLEOTIDE SEQUENCE [LARGE SCALE GENOMIC DNA]</scope>
    <source>
        <strain evidence="1 2">BR3299</strain>
    </source>
</reference>
<keyword evidence="2" id="KW-1185">Reference proteome</keyword>
<organism evidence="1 2">
    <name type="scientific">Microvirga vignae</name>
    <dbReference type="NCBI Taxonomy" id="1225564"/>
    <lineage>
        <taxon>Bacteria</taxon>
        <taxon>Pseudomonadati</taxon>
        <taxon>Pseudomonadota</taxon>
        <taxon>Alphaproteobacteria</taxon>
        <taxon>Hyphomicrobiales</taxon>
        <taxon>Methylobacteriaceae</taxon>
        <taxon>Microvirga</taxon>
    </lineage>
</organism>
<dbReference type="SUPFAM" id="SSF69618">
    <property type="entry name" value="HemD-like"/>
    <property type="match status" value="1"/>
</dbReference>
<dbReference type="GO" id="GO:0033014">
    <property type="term" value="P:tetrapyrrole biosynthetic process"/>
    <property type="evidence" value="ECO:0007669"/>
    <property type="project" value="InterPro"/>
</dbReference>
<comment type="caution">
    <text evidence="1">The sequence shown here is derived from an EMBL/GenBank/DDBJ whole genome shotgun (WGS) entry which is preliminary data.</text>
</comment>
<sequence>MRVLLTRPQAQSKEPGAVLEGQGIEWLGEPLLRIVPVPWDPGVLSGKLRATRRGSGFRWTPIMLLLGKLPEHGLPTSSSCLTPPLVMCKPASPVIAEAAVPGSDGAG</sequence>
<name>A0A0H1R425_9HYPH</name>
<dbReference type="InterPro" id="IPR036108">
    <property type="entry name" value="4pyrrol_syn_uPrphyn_synt_sf"/>
</dbReference>
<dbReference type="STRING" id="1225564.AA309_30555"/>
<proteinExistence type="predicted"/>
<dbReference type="Proteomes" id="UP000035489">
    <property type="component" value="Unassembled WGS sequence"/>
</dbReference>
<dbReference type="AlphaFoldDB" id="A0A0H1R425"/>
<accession>A0A0H1R425</accession>
<dbReference type="RefSeq" id="WP_047192805.1">
    <property type="nucleotide sequence ID" value="NZ_LCYG01000137.1"/>
</dbReference>
<protein>
    <recommendedName>
        <fullName evidence="3">Uroporphyrinogen-III synthase</fullName>
    </recommendedName>
</protein>
<dbReference type="EMBL" id="LCYG01000137">
    <property type="protein sequence ID" value="KLK89571.1"/>
    <property type="molecule type" value="Genomic_DNA"/>
</dbReference>
<gene>
    <name evidence="1" type="ORF">AA309_30555</name>
</gene>
<dbReference type="GO" id="GO:0004852">
    <property type="term" value="F:uroporphyrinogen-III synthase activity"/>
    <property type="evidence" value="ECO:0007669"/>
    <property type="project" value="InterPro"/>
</dbReference>
<evidence type="ECO:0000313" key="1">
    <source>
        <dbReference type="EMBL" id="KLK89571.1"/>
    </source>
</evidence>
<evidence type="ECO:0008006" key="3">
    <source>
        <dbReference type="Google" id="ProtNLM"/>
    </source>
</evidence>
<dbReference type="PATRIC" id="fig|1225564.3.peg.889"/>